<dbReference type="PROSITE" id="PS50042">
    <property type="entry name" value="CNMP_BINDING_3"/>
    <property type="match status" value="1"/>
</dbReference>
<dbReference type="InterPro" id="IPR018490">
    <property type="entry name" value="cNMP-bd_dom_sf"/>
</dbReference>
<protein>
    <recommendedName>
        <fullName evidence="6">cGMP-dependent protein kinase</fullName>
    </recommendedName>
</protein>
<dbReference type="PROSITE" id="PS50011">
    <property type="entry name" value="PROTEIN_KINASE_DOM"/>
    <property type="match status" value="1"/>
</dbReference>
<dbReference type="CDD" id="cd00038">
    <property type="entry name" value="CAP_ED"/>
    <property type="match status" value="1"/>
</dbReference>
<dbReference type="InterPro" id="IPR000719">
    <property type="entry name" value="Prot_kinase_dom"/>
</dbReference>
<dbReference type="SMART" id="SM00220">
    <property type="entry name" value="S_TKc"/>
    <property type="match status" value="1"/>
</dbReference>
<feature type="region of interest" description="Disordered" evidence="1">
    <location>
        <begin position="305"/>
        <end position="401"/>
    </location>
</feature>
<dbReference type="Gene3D" id="1.10.510.10">
    <property type="entry name" value="Transferase(Phosphotransferase) domain 1"/>
    <property type="match status" value="1"/>
</dbReference>
<dbReference type="SUPFAM" id="SSF51206">
    <property type="entry name" value="cAMP-binding domain-like"/>
    <property type="match status" value="1"/>
</dbReference>
<evidence type="ECO:0000259" key="2">
    <source>
        <dbReference type="PROSITE" id="PS50011"/>
    </source>
</evidence>
<dbReference type="OrthoDB" id="432143at2759"/>
<evidence type="ECO:0000313" key="4">
    <source>
        <dbReference type="EMBL" id="CAE7296008.1"/>
    </source>
</evidence>
<dbReference type="Pfam" id="PF00069">
    <property type="entry name" value="Pkinase"/>
    <property type="match status" value="1"/>
</dbReference>
<evidence type="ECO:0000256" key="1">
    <source>
        <dbReference type="SAM" id="MobiDB-lite"/>
    </source>
</evidence>
<reference evidence="4" key="1">
    <citation type="submission" date="2021-02" db="EMBL/GenBank/DDBJ databases">
        <authorList>
            <person name="Dougan E. K."/>
            <person name="Rhodes N."/>
            <person name="Thang M."/>
            <person name="Chan C."/>
        </authorList>
    </citation>
    <scope>NUCLEOTIDE SEQUENCE</scope>
</reference>
<dbReference type="GO" id="GO:0004672">
    <property type="term" value="F:protein kinase activity"/>
    <property type="evidence" value="ECO:0007669"/>
    <property type="project" value="InterPro"/>
</dbReference>
<dbReference type="Gene3D" id="2.60.120.10">
    <property type="entry name" value="Jelly Rolls"/>
    <property type="match status" value="1"/>
</dbReference>
<dbReference type="InterPro" id="IPR014710">
    <property type="entry name" value="RmlC-like_jellyroll"/>
</dbReference>
<feature type="compositionally biased region" description="Pro residues" evidence="1">
    <location>
        <begin position="358"/>
        <end position="367"/>
    </location>
</feature>
<evidence type="ECO:0000313" key="5">
    <source>
        <dbReference type="Proteomes" id="UP000601435"/>
    </source>
</evidence>
<dbReference type="Pfam" id="PF00027">
    <property type="entry name" value="cNMP_binding"/>
    <property type="match status" value="1"/>
</dbReference>
<feature type="compositionally biased region" description="Low complexity" evidence="1">
    <location>
        <begin position="368"/>
        <end position="383"/>
    </location>
</feature>
<organism evidence="4 5">
    <name type="scientific">Symbiodinium necroappetens</name>
    <dbReference type="NCBI Taxonomy" id="1628268"/>
    <lineage>
        <taxon>Eukaryota</taxon>
        <taxon>Sar</taxon>
        <taxon>Alveolata</taxon>
        <taxon>Dinophyceae</taxon>
        <taxon>Suessiales</taxon>
        <taxon>Symbiodiniaceae</taxon>
        <taxon>Symbiodinium</taxon>
    </lineage>
</organism>
<dbReference type="EMBL" id="CAJNJA010012398">
    <property type="protein sequence ID" value="CAE7296008.1"/>
    <property type="molecule type" value="Genomic_DNA"/>
</dbReference>
<feature type="compositionally biased region" description="Basic and acidic residues" evidence="1">
    <location>
        <begin position="244"/>
        <end position="261"/>
    </location>
</feature>
<name>A0A812N0N0_9DINO</name>
<evidence type="ECO:0000259" key="3">
    <source>
        <dbReference type="PROSITE" id="PS50042"/>
    </source>
</evidence>
<gene>
    <name evidence="4" type="ORF">SNEC2469_LOCUS7272</name>
</gene>
<feature type="region of interest" description="Disordered" evidence="1">
    <location>
        <begin position="116"/>
        <end position="290"/>
    </location>
</feature>
<feature type="domain" description="Protein kinase" evidence="2">
    <location>
        <begin position="716"/>
        <end position="1017"/>
    </location>
</feature>
<feature type="compositionally biased region" description="Polar residues" evidence="1">
    <location>
        <begin position="203"/>
        <end position="216"/>
    </location>
</feature>
<keyword evidence="5" id="KW-1185">Reference proteome</keyword>
<sequence length="1552" mass="170256">MIREIRPATCEGLPKGIAEVLHETNGVRGRIDDLPVDRAMKGLSDIIHIVQESKESLDQIWSWMSDLSREILEVSSLVQETESKVLDRTLICGPPKPNGERVKVGKDQVRPAQFQAVQSAPQAATAATPQAQPQRAKPAPAQPEKPGAGRSATAAQPEEQKQAQFASAQPREARSPAVPAVVQGTQPEQVRVKQAQPERQEHQQPPVQSTASQGQKHASGDDVPQQRPRQKRAKTAAKASALKAADEGSKREAPEAPDKTARPAKILAAKTMPRPSDAKQGPDNEDSAEAMAAGYAALAAAYFAAQEEEEAEVQRRSEQPAIESTASKEEAPSCKLSEGTEALIPPSSQTYPPHSSATPPPPAPPPSKTSATASAKAPSSLPFLSPPPLPAMTTSDSVPVSQTAPAIESDPVAQTIPSQLGSAAPVTPPKAPAAVSERAPWRAGPLLLPPPPTRVPSLRQELYTSLINLDTELGAEVMNLRPKSCAAAPSQAPVTANAQDSNDLASWTVAWGLSKYQARLINNYDDVDQICSEHPTISLHQNSLQTFFVDNQIDNKEDQQVFETAILQRGDLASREEVSVTGAAHENMIYALGGDTVVLEPSSHVDIVSRSMRSKIAIRRKDSAHMIVLRRGSSLTLQPVQARTETYSHLEVQIADVSATWEAGSSWEILAGPLFWRLPRNIEDVEFQVFSVLQSEGRVSFKVVRKEGRDWRGHPLARMRVIRAGFLGTKFLHKGTMYMGKIVSAKAAVEICQAHQRISGAFGPPETIVRFEGSLKTDTGAHLVLFEDFGESLSRMLGKNSDFLDANDVDQCAQDLLAAVSALHAQGLHHLALSPESVWLRRDGMGRMRLKLADLGVCERPSNPWPKGRSRQLSWRTYMAPELQESRSTAEALVARTLGKRTKPKASKIADSQVLGPLKALDILPSLRKDGQTGARQGVAREQLMALLGEFPIFAELEISDLRQLAREFQGPFFVPPGSSLFDVGEIGDFLYFVLAGEIVARRGKKELRRYRRGGFIGETALLGPAPTRRIFSALAARGGAGCGVLRMHHTFFRKDLKTGGPLNSIVGPTRWRYLEKPEESVEPADADVFAAGLLWCQIASSRVLSMYRLKRARTVEALLDAVAAREIGSFYFLLQDWRNVALIQLIVRRAPANEALVCLEEREKIASESRSEDQPEPQNMFGFVGKTFSDFQQSARSVFELTQDSMAASGAVQMSNRARATVLDQWEKLTNVATERAGQVAGELFGELYGNLFAKDLLWMFRNPTRTQRFPVLLVRDAEDGNLLARWRIGASMVFESELCARTLPRVLPSVRPALSAGFQIGSAVGRNRAINFKRLWIDAFCGSFLKQLIAMGRLRMKRVLSVRVRWDRLGSVLKESVVKGQTARNLVLTRFGRLPTKYDQNDPKVLQLLPSKWVPDIGLPLASGIGRGFMTRWWQGFRSGLRRKYVRPRFETWDLEDVPQVILDFARQQGAEQAALVASSVGDTMARDLGYWSGTFTGILSGLAMCVLGQSKSLGDDSDLVVADGYLESDRELIALEQYMRDSGKREKMT</sequence>
<dbReference type="InterPro" id="IPR000595">
    <property type="entry name" value="cNMP-bd_dom"/>
</dbReference>
<feature type="compositionally biased region" description="Low complexity" evidence="1">
    <location>
        <begin position="116"/>
        <end position="148"/>
    </location>
</feature>
<dbReference type="InterPro" id="IPR011009">
    <property type="entry name" value="Kinase-like_dom_sf"/>
</dbReference>
<dbReference type="GO" id="GO:0005524">
    <property type="term" value="F:ATP binding"/>
    <property type="evidence" value="ECO:0007669"/>
    <property type="project" value="InterPro"/>
</dbReference>
<dbReference type="SMART" id="SM00100">
    <property type="entry name" value="cNMP"/>
    <property type="match status" value="1"/>
</dbReference>
<accession>A0A812N0N0</accession>
<feature type="compositionally biased region" description="Polar residues" evidence="1">
    <location>
        <begin position="392"/>
        <end position="401"/>
    </location>
</feature>
<comment type="caution">
    <text evidence="4">The sequence shown here is derived from an EMBL/GenBank/DDBJ whole genome shotgun (WGS) entry which is preliminary data.</text>
</comment>
<dbReference type="Proteomes" id="UP000601435">
    <property type="component" value="Unassembled WGS sequence"/>
</dbReference>
<feature type="domain" description="Cyclic nucleotide-binding" evidence="3">
    <location>
        <begin position="953"/>
        <end position="1055"/>
    </location>
</feature>
<proteinExistence type="predicted"/>
<dbReference type="SUPFAM" id="SSF56112">
    <property type="entry name" value="Protein kinase-like (PK-like)"/>
    <property type="match status" value="1"/>
</dbReference>
<evidence type="ECO:0008006" key="6">
    <source>
        <dbReference type="Google" id="ProtNLM"/>
    </source>
</evidence>